<dbReference type="Pfam" id="PF23598">
    <property type="entry name" value="LRR_14"/>
    <property type="match status" value="1"/>
</dbReference>
<dbReference type="SUPFAM" id="SSF52058">
    <property type="entry name" value="L domain-like"/>
    <property type="match status" value="1"/>
</dbReference>
<dbReference type="Proteomes" id="UP000197138">
    <property type="component" value="Unassembled WGS sequence"/>
</dbReference>
<evidence type="ECO:0000259" key="6">
    <source>
        <dbReference type="Pfam" id="PF00931"/>
    </source>
</evidence>
<dbReference type="Gene3D" id="3.40.50.300">
    <property type="entry name" value="P-loop containing nucleotide triphosphate hydrolases"/>
    <property type="match status" value="1"/>
</dbReference>
<dbReference type="RefSeq" id="XP_031406451.1">
    <property type="nucleotide sequence ID" value="XM_031550591.1"/>
</dbReference>
<dbReference type="Gene3D" id="1.20.5.4130">
    <property type="match status" value="1"/>
</dbReference>
<evidence type="ECO:0000313" key="12">
    <source>
        <dbReference type="Proteomes" id="UP000515151"/>
    </source>
</evidence>
<evidence type="ECO:0000313" key="13">
    <source>
        <dbReference type="RefSeq" id="XP_031406451.1"/>
    </source>
</evidence>
<evidence type="ECO:0000256" key="2">
    <source>
        <dbReference type="ARBA" id="ARBA00022741"/>
    </source>
</evidence>
<dbReference type="Gene3D" id="3.80.10.10">
    <property type="entry name" value="Ribonuclease Inhibitor"/>
    <property type="match status" value="2"/>
</dbReference>
<name>A0A218VVI6_PUNGR</name>
<evidence type="ECO:0000313" key="11">
    <source>
        <dbReference type="Proteomes" id="UP000197138"/>
    </source>
</evidence>
<dbReference type="Pfam" id="PF18052">
    <property type="entry name" value="Rx_N"/>
    <property type="match status" value="1"/>
</dbReference>
<evidence type="ECO:0000313" key="10">
    <source>
        <dbReference type="EMBL" id="OWM63912.1"/>
    </source>
</evidence>
<feature type="coiled-coil region" evidence="5">
    <location>
        <begin position="253"/>
        <end position="280"/>
    </location>
</feature>
<dbReference type="InterPro" id="IPR032675">
    <property type="entry name" value="LRR_dom_sf"/>
</dbReference>
<dbReference type="OrthoDB" id="2018467at2759"/>
<dbReference type="InterPro" id="IPR058922">
    <property type="entry name" value="WHD_DRP"/>
</dbReference>
<keyword evidence="5" id="KW-0175">Coiled coil</keyword>
<evidence type="ECO:0000256" key="4">
    <source>
        <dbReference type="ARBA" id="ARBA00022840"/>
    </source>
</evidence>
<evidence type="ECO:0000256" key="5">
    <source>
        <dbReference type="SAM" id="Coils"/>
    </source>
</evidence>
<evidence type="ECO:0000256" key="3">
    <source>
        <dbReference type="ARBA" id="ARBA00022821"/>
    </source>
</evidence>
<dbReference type="Pfam" id="PF23559">
    <property type="entry name" value="WHD_DRP"/>
    <property type="match status" value="1"/>
</dbReference>
<dbReference type="InterPro" id="IPR042197">
    <property type="entry name" value="Apaf_helical"/>
</dbReference>
<dbReference type="PRINTS" id="PR00364">
    <property type="entry name" value="DISEASERSIST"/>
</dbReference>
<dbReference type="PANTHER" id="PTHR36766:SF61">
    <property type="entry name" value="NB-ARC DOMAIN DISEASE RESISTANCE PROTEIN"/>
    <property type="match status" value="1"/>
</dbReference>
<dbReference type="InterPro" id="IPR038005">
    <property type="entry name" value="RX-like_CC"/>
</dbReference>
<feature type="coiled-coil region" evidence="5">
    <location>
        <begin position="35"/>
        <end position="86"/>
    </location>
</feature>
<dbReference type="GO" id="GO:0043531">
    <property type="term" value="F:ADP binding"/>
    <property type="evidence" value="ECO:0007669"/>
    <property type="project" value="InterPro"/>
</dbReference>
<keyword evidence="12" id="KW-1185">Reference proteome</keyword>
<reference evidence="10" key="2">
    <citation type="submission" date="2017-06" db="EMBL/GenBank/DDBJ databases">
        <title>The pomegranate genome and the genomics of punicalagin biosynthesis.</title>
        <authorList>
            <person name="Xu C."/>
        </authorList>
    </citation>
    <scope>NUCLEOTIDE SEQUENCE [LARGE SCALE GENOMIC DNA]</scope>
    <source>
        <tissue evidence="10">Fresh leaf</tissue>
    </source>
</reference>
<feature type="domain" description="Disease resistance protein winged helix" evidence="8">
    <location>
        <begin position="432"/>
        <end position="501"/>
    </location>
</feature>
<dbReference type="GeneID" id="116215034"/>
<feature type="domain" description="Disease resistance N-terminal" evidence="7">
    <location>
        <begin position="11"/>
        <end position="97"/>
    </location>
</feature>
<gene>
    <name evidence="13" type="primary">LOC116215034</name>
    <name evidence="10" type="ORF">CDL15_Pgr006174</name>
</gene>
<dbReference type="Gene3D" id="1.10.10.10">
    <property type="entry name" value="Winged helix-like DNA-binding domain superfamily/Winged helix DNA-binding domain"/>
    <property type="match status" value="1"/>
</dbReference>
<dbReference type="CDD" id="cd14798">
    <property type="entry name" value="RX-CC_like"/>
    <property type="match status" value="1"/>
</dbReference>
<dbReference type="InterPro" id="IPR002182">
    <property type="entry name" value="NB-ARC"/>
</dbReference>
<evidence type="ECO:0000259" key="8">
    <source>
        <dbReference type="Pfam" id="PF23559"/>
    </source>
</evidence>
<reference evidence="11" key="1">
    <citation type="journal article" date="2017" name="Plant J.">
        <title>The pomegranate (Punica granatum L.) genome and the genomics of punicalagin biosynthesis.</title>
        <authorList>
            <person name="Qin G."/>
            <person name="Xu C."/>
            <person name="Ming R."/>
            <person name="Tang H."/>
            <person name="Guyot R."/>
            <person name="Kramer E.M."/>
            <person name="Hu Y."/>
            <person name="Yi X."/>
            <person name="Qi Y."/>
            <person name="Xu X."/>
            <person name="Gao Z."/>
            <person name="Pan H."/>
            <person name="Jian J."/>
            <person name="Tian Y."/>
            <person name="Yue Z."/>
            <person name="Xu Y."/>
        </authorList>
    </citation>
    <scope>NUCLEOTIDE SEQUENCE [LARGE SCALE GENOMIC DNA]</scope>
    <source>
        <strain evidence="11">cv. Dabenzi</strain>
    </source>
</reference>
<evidence type="ECO:0000256" key="1">
    <source>
        <dbReference type="ARBA" id="ARBA00022737"/>
    </source>
</evidence>
<dbReference type="InterPro" id="IPR041118">
    <property type="entry name" value="Rx_N"/>
</dbReference>
<feature type="domain" description="Disease resistance R13L4/SHOC-2-like LRR" evidence="9">
    <location>
        <begin position="569"/>
        <end position="775"/>
    </location>
</feature>
<sequence length="859" mass="97661">MAESILEGFAQDLLKKVISLVVSRASLAWGVKDELRKLERTLTKIRAVIADAEKRQSREQRIQVWLEDLKDILYDSENVLDEFECEEQRKQVIKQGKVLGKRRRFFSCSNPLAFRLKMGLKIKEIRTRLDEINKEKDAFNLIPQTSFNGGSRSRWRETHSHVNVSEIIGRDSDRDEIIKKLLSPPADKNPFIVSIVGIGGMGKTALTKLLYNNDRVKLHFDSRIWVCVSEEFDLKITLQKIIKSATEESTTIQNIHLLDLEQLQAKLQELLQDNKFLLVLDDVWSNNRGQWNELRDLLTGGTTGSSVIVTTRSSEVASAAGSRYEHKLKGLSQGDSITILKKVSDYGQGSVTNPELLEIARQLVDKSGGVPLVVKALGGLLRSNTDIRYWRYIRDKGMLAVLQKEDDILPIIKLSYDHLTADLKRCFAFCSLFPKDYRFLNIELNQYWIASGLVILNNNQRLEEPCDHCMKEFLARSFFQDVEDCGAVYFFKMHDLVHDLASSIAQNEYSVAKFDTASISDRVRHVELSYSSNNETECVPPFLSQAKKLQTLLCMSSDLGISGEVLKACISNCKYLRVLDLTNSTFEVLPDNIDSLRHLRLVDLSKNLKIKRLPKSICNLQSLQFLYLHGCESLEELPRDMWKLINLQALSVATKQKSLKGSDIEYLKSLQFFRIEVCRNLETLFEGMNIESHASLRTFLIKDCDNLTSIPMSSIKFLTSLEVLSFWNCGKLALSMEEEIFSSCLRTLTFYGLPMMLTFPKWVQGAANTLQRLHIGNCLLLEELPEWLHKLSCLETLIIAGCNGISTLPDGVQDLTALKCLRISFCGELGDKCRPDGPDWHKIAHVPDIEIDGEKIVRS</sequence>
<proteinExistence type="predicted"/>
<evidence type="ECO:0000259" key="7">
    <source>
        <dbReference type="Pfam" id="PF18052"/>
    </source>
</evidence>
<dbReference type="Proteomes" id="UP000515151">
    <property type="component" value="Chromosome 7"/>
</dbReference>
<dbReference type="EMBL" id="MTKT01005880">
    <property type="protein sequence ID" value="OWM63912.1"/>
    <property type="molecule type" value="Genomic_DNA"/>
</dbReference>
<dbReference type="GO" id="GO:0051707">
    <property type="term" value="P:response to other organism"/>
    <property type="evidence" value="ECO:0007669"/>
    <property type="project" value="UniProtKB-ARBA"/>
</dbReference>
<dbReference type="SUPFAM" id="SSF52540">
    <property type="entry name" value="P-loop containing nucleoside triphosphate hydrolases"/>
    <property type="match status" value="1"/>
</dbReference>
<evidence type="ECO:0000259" key="9">
    <source>
        <dbReference type="Pfam" id="PF23598"/>
    </source>
</evidence>
<dbReference type="AlphaFoldDB" id="A0A218VVI6"/>
<keyword evidence="3" id="KW-0611">Plant defense</keyword>
<dbReference type="FunFam" id="3.40.50.300:FF:001091">
    <property type="entry name" value="Probable disease resistance protein At1g61300"/>
    <property type="match status" value="1"/>
</dbReference>
<dbReference type="GO" id="GO:0006952">
    <property type="term" value="P:defense response"/>
    <property type="evidence" value="ECO:0007669"/>
    <property type="project" value="UniProtKB-KW"/>
</dbReference>
<keyword evidence="4" id="KW-0067">ATP-binding</keyword>
<dbReference type="PANTHER" id="PTHR36766">
    <property type="entry name" value="PLANT BROAD-SPECTRUM MILDEW RESISTANCE PROTEIN RPW8"/>
    <property type="match status" value="1"/>
</dbReference>
<dbReference type="InterPro" id="IPR036388">
    <property type="entry name" value="WH-like_DNA-bd_sf"/>
</dbReference>
<organism evidence="10 11">
    <name type="scientific">Punica granatum</name>
    <name type="common">Pomegranate</name>
    <dbReference type="NCBI Taxonomy" id="22663"/>
    <lineage>
        <taxon>Eukaryota</taxon>
        <taxon>Viridiplantae</taxon>
        <taxon>Streptophyta</taxon>
        <taxon>Embryophyta</taxon>
        <taxon>Tracheophyta</taxon>
        <taxon>Spermatophyta</taxon>
        <taxon>Magnoliopsida</taxon>
        <taxon>eudicotyledons</taxon>
        <taxon>Gunneridae</taxon>
        <taxon>Pentapetalae</taxon>
        <taxon>rosids</taxon>
        <taxon>malvids</taxon>
        <taxon>Myrtales</taxon>
        <taxon>Lythraceae</taxon>
        <taxon>Punica</taxon>
    </lineage>
</organism>
<dbReference type="InterPro" id="IPR027417">
    <property type="entry name" value="P-loop_NTPase"/>
</dbReference>
<reference evidence="12" key="3">
    <citation type="journal article" date="2020" name="Plant Biotechnol. J.">
        <title>The pomegranate (Punica granatum L.) draft genome dissects genetic divergence between soft- and hard-seeded cultivars.</title>
        <authorList>
            <person name="Luo X."/>
            <person name="Li H."/>
            <person name="Wu Z."/>
            <person name="Yao W."/>
            <person name="Zhao P."/>
            <person name="Cao D."/>
            <person name="Yu H."/>
            <person name="Li K."/>
            <person name="Poudel K."/>
            <person name="Zhao D."/>
            <person name="Zhang F."/>
            <person name="Xia X."/>
            <person name="Chen L."/>
            <person name="Wang Q."/>
            <person name="Jing D."/>
            <person name="Cao S."/>
        </authorList>
    </citation>
    <scope>NUCLEOTIDE SEQUENCE [LARGE SCALE GENOMIC DNA]</scope>
</reference>
<keyword evidence="1" id="KW-0677">Repeat</keyword>
<dbReference type="Gene3D" id="1.10.8.430">
    <property type="entry name" value="Helical domain of apoptotic protease-activating factors"/>
    <property type="match status" value="1"/>
</dbReference>
<dbReference type="InterPro" id="IPR055414">
    <property type="entry name" value="LRR_R13L4/SHOC2-like"/>
</dbReference>
<accession>A0A218VVI6</accession>
<reference evidence="13" key="4">
    <citation type="submission" date="2025-04" db="UniProtKB">
        <authorList>
            <consortium name="RefSeq"/>
        </authorList>
    </citation>
    <scope>IDENTIFICATION</scope>
    <source>
        <tissue evidence="13">Leaf</tissue>
    </source>
</reference>
<protein>
    <submittedName>
        <fullName evidence="13">Disease resistance protein RGA4 isoform X1</fullName>
    </submittedName>
</protein>
<dbReference type="Pfam" id="PF00931">
    <property type="entry name" value="NB-ARC"/>
    <property type="match status" value="1"/>
</dbReference>
<dbReference type="GO" id="GO:0005524">
    <property type="term" value="F:ATP binding"/>
    <property type="evidence" value="ECO:0007669"/>
    <property type="project" value="UniProtKB-KW"/>
</dbReference>
<feature type="domain" description="NB-ARC" evidence="6">
    <location>
        <begin position="173"/>
        <end position="343"/>
    </location>
</feature>
<keyword evidence="2" id="KW-0547">Nucleotide-binding</keyword>